<dbReference type="Proteomes" id="UP000316167">
    <property type="component" value="Unassembled WGS sequence"/>
</dbReference>
<dbReference type="InterPro" id="IPR058647">
    <property type="entry name" value="BSH_CzcB-like"/>
</dbReference>
<evidence type="ECO:0000259" key="2">
    <source>
        <dbReference type="Pfam" id="PF25954"/>
    </source>
</evidence>
<dbReference type="Gene3D" id="2.40.30.170">
    <property type="match status" value="1"/>
</dbReference>
<reference evidence="4 5" key="1">
    <citation type="journal article" date="2015" name="Stand. Genomic Sci.">
        <title>Genomic Encyclopedia of Bacterial and Archaeal Type Strains, Phase III: the genomes of soil and plant-associated and newly described type strains.</title>
        <authorList>
            <person name="Whitman W.B."/>
            <person name="Woyke T."/>
            <person name="Klenk H.P."/>
            <person name="Zhou Y."/>
            <person name="Lilburn T.G."/>
            <person name="Beck B.J."/>
            <person name="De Vos P."/>
            <person name="Vandamme P."/>
            <person name="Eisen J.A."/>
            <person name="Garrity G."/>
            <person name="Hugenholtz P."/>
            <person name="Kyrpides N.C."/>
        </authorList>
    </citation>
    <scope>NUCLEOTIDE SEQUENCE [LARGE SCALE GENOMIC DNA]</scope>
    <source>
        <strain evidence="4 5">CGMCC 1.7271</strain>
    </source>
</reference>
<gene>
    <name evidence="4" type="ORF">IQ13_3385</name>
</gene>
<sequence length="366" mass="39846">MKGIKIVIALLFINGIIGCHQPGKKEPLKDDTKPKIDSTVVFTLQSAALDKTVSLPGELLPNEKVQVYGKVSGYVKKIFVDIGSPVKQGQVIAILDAPEMQSKIAESKQRLASVKAKWISSTDVFKRLAEASKSDGVIAPTDLEKAKNQVASDAALVEAAQSELNAVQQTADYLTLRAPFTGIVTKRNVDAGAYVGKAAEMPLFEIEDNSSLRLRIAVPEAMTGTKVKDEKVQFTIKAIPGKKYEGKLSRKSGSLDVNTRSEVWEFVINNNDHSLKAGMFADCKINIQRDGKSFFVPFSAVVTTLEKKFVIKVQNNITSWVDVGQGVNATDKAEIFGKLDEGDTLVLKGNEELKADTKLLVKIAKH</sequence>
<evidence type="ECO:0000313" key="5">
    <source>
        <dbReference type="Proteomes" id="UP000316167"/>
    </source>
</evidence>
<protein>
    <submittedName>
        <fullName evidence="4">RND family efflux transporter MFP subunit</fullName>
    </submittedName>
</protein>
<dbReference type="Gene3D" id="2.40.420.20">
    <property type="match status" value="1"/>
</dbReference>
<feature type="domain" description="CusB-like beta-barrel" evidence="2">
    <location>
        <begin position="214"/>
        <end position="286"/>
    </location>
</feature>
<accession>A0A562SDF1</accession>
<evidence type="ECO:0000256" key="1">
    <source>
        <dbReference type="ARBA" id="ARBA00009477"/>
    </source>
</evidence>
<comment type="caution">
    <text evidence="4">The sequence shown here is derived from an EMBL/GenBank/DDBJ whole genome shotgun (WGS) entry which is preliminary data.</text>
</comment>
<evidence type="ECO:0000259" key="3">
    <source>
        <dbReference type="Pfam" id="PF25973"/>
    </source>
</evidence>
<dbReference type="RefSeq" id="WP_158637424.1">
    <property type="nucleotide sequence ID" value="NZ_VLLE01000006.1"/>
</dbReference>
<comment type="similarity">
    <text evidence="1">Belongs to the membrane fusion protein (MFP) (TC 8.A.1) family.</text>
</comment>
<dbReference type="PANTHER" id="PTHR30469">
    <property type="entry name" value="MULTIDRUG RESISTANCE PROTEIN MDTA"/>
    <property type="match status" value="1"/>
</dbReference>
<dbReference type="AlphaFoldDB" id="A0A562SDF1"/>
<name>A0A562SDF1_9BACT</name>
<dbReference type="EMBL" id="VLLE01000006">
    <property type="protein sequence ID" value="TWI78994.1"/>
    <property type="molecule type" value="Genomic_DNA"/>
</dbReference>
<dbReference type="PROSITE" id="PS51257">
    <property type="entry name" value="PROKAR_LIPOPROTEIN"/>
    <property type="match status" value="1"/>
</dbReference>
<dbReference type="SUPFAM" id="SSF111369">
    <property type="entry name" value="HlyD-like secretion proteins"/>
    <property type="match status" value="1"/>
</dbReference>
<dbReference type="PANTHER" id="PTHR30469:SF15">
    <property type="entry name" value="HLYD FAMILY OF SECRETION PROTEINS"/>
    <property type="match status" value="1"/>
</dbReference>
<proteinExistence type="inferred from homology"/>
<dbReference type="GO" id="GO:0015562">
    <property type="term" value="F:efflux transmembrane transporter activity"/>
    <property type="evidence" value="ECO:0007669"/>
    <property type="project" value="TreeGrafter"/>
</dbReference>
<feature type="domain" description="CzcB-like barrel-sandwich hybrid" evidence="3">
    <location>
        <begin position="65"/>
        <end position="200"/>
    </location>
</feature>
<organism evidence="4 5">
    <name type="scientific">Lacibacter cauensis</name>
    <dbReference type="NCBI Taxonomy" id="510947"/>
    <lineage>
        <taxon>Bacteria</taxon>
        <taxon>Pseudomonadati</taxon>
        <taxon>Bacteroidota</taxon>
        <taxon>Chitinophagia</taxon>
        <taxon>Chitinophagales</taxon>
        <taxon>Chitinophagaceae</taxon>
        <taxon>Lacibacter</taxon>
    </lineage>
</organism>
<dbReference type="Pfam" id="PF25973">
    <property type="entry name" value="BSH_CzcB"/>
    <property type="match status" value="1"/>
</dbReference>
<keyword evidence="5" id="KW-1185">Reference proteome</keyword>
<dbReference type="Gene3D" id="2.40.50.100">
    <property type="match status" value="1"/>
</dbReference>
<dbReference type="Pfam" id="PF25954">
    <property type="entry name" value="Beta-barrel_RND_2"/>
    <property type="match status" value="1"/>
</dbReference>
<dbReference type="InterPro" id="IPR006143">
    <property type="entry name" value="RND_pump_MFP"/>
</dbReference>
<dbReference type="OrthoDB" id="9806939at2"/>
<evidence type="ECO:0000313" key="4">
    <source>
        <dbReference type="EMBL" id="TWI78994.1"/>
    </source>
</evidence>
<dbReference type="GO" id="GO:1990281">
    <property type="term" value="C:efflux pump complex"/>
    <property type="evidence" value="ECO:0007669"/>
    <property type="project" value="TreeGrafter"/>
</dbReference>
<dbReference type="NCBIfam" id="TIGR01730">
    <property type="entry name" value="RND_mfp"/>
    <property type="match status" value="1"/>
</dbReference>
<dbReference type="Gene3D" id="1.10.287.470">
    <property type="entry name" value="Helix hairpin bin"/>
    <property type="match status" value="1"/>
</dbReference>
<dbReference type="InterPro" id="IPR058792">
    <property type="entry name" value="Beta-barrel_RND_2"/>
</dbReference>